<accession>A0A5B7GYT1</accession>
<organism evidence="1 2">
    <name type="scientific">Portunus trituberculatus</name>
    <name type="common">Swimming crab</name>
    <name type="synonym">Neptunus trituberculatus</name>
    <dbReference type="NCBI Taxonomy" id="210409"/>
    <lineage>
        <taxon>Eukaryota</taxon>
        <taxon>Metazoa</taxon>
        <taxon>Ecdysozoa</taxon>
        <taxon>Arthropoda</taxon>
        <taxon>Crustacea</taxon>
        <taxon>Multicrustacea</taxon>
        <taxon>Malacostraca</taxon>
        <taxon>Eumalacostraca</taxon>
        <taxon>Eucarida</taxon>
        <taxon>Decapoda</taxon>
        <taxon>Pleocyemata</taxon>
        <taxon>Brachyura</taxon>
        <taxon>Eubrachyura</taxon>
        <taxon>Portunoidea</taxon>
        <taxon>Portunidae</taxon>
        <taxon>Portuninae</taxon>
        <taxon>Portunus</taxon>
    </lineage>
</organism>
<name>A0A5B7GYT1_PORTR</name>
<proteinExistence type="predicted"/>
<evidence type="ECO:0000313" key="1">
    <source>
        <dbReference type="EMBL" id="MPC62756.1"/>
    </source>
</evidence>
<dbReference type="AlphaFoldDB" id="A0A5B7GYT1"/>
<reference evidence="1 2" key="1">
    <citation type="submission" date="2019-05" db="EMBL/GenBank/DDBJ databases">
        <title>Another draft genome of Portunus trituberculatus and its Hox gene families provides insights of decapod evolution.</title>
        <authorList>
            <person name="Jeong J.-H."/>
            <person name="Song I."/>
            <person name="Kim S."/>
            <person name="Choi T."/>
            <person name="Kim D."/>
            <person name="Ryu S."/>
            <person name="Kim W."/>
        </authorList>
    </citation>
    <scope>NUCLEOTIDE SEQUENCE [LARGE SCALE GENOMIC DNA]</scope>
    <source>
        <tissue evidence="1">Muscle</tissue>
    </source>
</reference>
<gene>
    <name evidence="1" type="ORF">E2C01_056846</name>
</gene>
<dbReference type="Proteomes" id="UP000324222">
    <property type="component" value="Unassembled WGS sequence"/>
</dbReference>
<sequence length="106" mass="12615">MNEMTRWLSLENFVNRVLEQWPALQLYFTEKVADKVDPFNTVKTILNAFNNNYCKAQLEFMSYQLHRVLMPAQASPVFAPRDDYVKLLFRDNPSVEIKLRWLSEVK</sequence>
<evidence type="ECO:0000313" key="2">
    <source>
        <dbReference type="Proteomes" id="UP000324222"/>
    </source>
</evidence>
<comment type="caution">
    <text evidence="1">The sequence shown here is derived from an EMBL/GenBank/DDBJ whole genome shotgun (WGS) entry which is preliminary data.</text>
</comment>
<protein>
    <submittedName>
        <fullName evidence="1">Uncharacterized protein</fullName>
    </submittedName>
</protein>
<keyword evidence="2" id="KW-1185">Reference proteome</keyword>
<dbReference type="EMBL" id="VSRR010020024">
    <property type="protein sequence ID" value="MPC62756.1"/>
    <property type="molecule type" value="Genomic_DNA"/>
</dbReference>